<dbReference type="InterPro" id="IPR009091">
    <property type="entry name" value="RCC1/BLIP-II"/>
</dbReference>
<dbReference type="EMBL" id="MZMZ02002469">
    <property type="protein sequence ID" value="RQM25686.1"/>
    <property type="molecule type" value="Genomic_DNA"/>
</dbReference>
<dbReference type="Pfam" id="PF13540">
    <property type="entry name" value="RCC1_2"/>
    <property type="match status" value="1"/>
</dbReference>
<keyword evidence="5" id="KW-1185">Reference proteome</keyword>
<dbReference type="InterPro" id="IPR011992">
    <property type="entry name" value="EF-hand-dom_pair"/>
</dbReference>
<comment type="caution">
    <text evidence="4">The sequence shown here is derived from an EMBL/GenBank/DDBJ whole genome shotgun (WGS) entry which is preliminary data.</text>
</comment>
<organism evidence="4 5">
    <name type="scientific">Aphanomyces astaci</name>
    <name type="common">Crayfish plague agent</name>
    <dbReference type="NCBI Taxonomy" id="112090"/>
    <lineage>
        <taxon>Eukaryota</taxon>
        <taxon>Sar</taxon>
        <taxon>Stramenopiles</taxon>
        <taxon>Oomycota</taxon>
        <taxon>Saprolegniomycetes</taxon>
        <taxon>Saprolegniales</taxon>
        <taxon>Verrucalvaceae</taxon>
        <taxon>Aphanomyces</taxon>
    </lineage>
</organism>
<dbReference type="SMART" id="SM00054">
    <property type="entry name" value="EFh"/>
    <property type="match status" value="3"/>
</dbReference>
<dbReference type="Proteomes" id="UP000284702">
    <property type="component" value="Unassembled WGS sequence"/>
</dbReference>
<evidence type="ECO:0000256" key="1">
    <source>
        <dbReference type="ARBA" id="ARBA00022837"/>
    </source>
</evidence>
<accession>A0A425D8V8</accession>
<sequence length="673" mass="75703">MLDNVLVDHRSVRNCVDVIYVSGIPLSKDIMDDPSNNDAPVEEHEAFLDAREYDRDKSGGIDLDEFKILLKDLNLAVPDGKAVVYFRKCDIAQKGFITFDEFRVALFTCDPSNPARTGGFCPGKALTPKDIFTLFDADDSGEMGRDEFERTEQTMSHTRVFHMWVLAFLSIKMALDKMEDLFSVYENLVDVRKELTHRNIPYNKLLPKSVLAKKLEAILDKEDAQEQYTIDEAKWNIEWERIRREREALVHTAKRFANCPHFEKLLGLWTTRLRGADDWSPVVAPQVTHKSAGWESAAKKHEQLVRAQQAAVAAKTLDVIETQQLSFQNRLVAVNTAWLWGRRIKHVSCGTSVAYALTDSGEVYCWGGSQRRWNYVYTPNDEVLPSNKTRFTYDTNPTVEGSNTIRTVVTNRPFTARTEQLKLVAPSQVRSDAQAIDQSYVRNMFRNNAPPSPIVVSPEVQRQGAGAIVEYFNLGQTMPPDVRAGLALDKLQEIIEFDLSADLAANAMRLRGLAVHTAGKQVIVDDLSKALLLEIECMGGPFHDRMKRLDAKYRQALHTNNAKLVTELLKRGATTWRGLRKLYHALDEEVAAGVQAKQDNWDAKRDEIRRLRLKQDRIGRENAESSATKSAAQTIDVSGLTSRGPSQKQFQGGHALNEISVGAKHALAIHASG</sequence>
<feature type="region of interest" description="Disordered" evidence="2">
    <location>
        <begin position="619"/>
        <end position="651"/>
    </location>
</feature>
<dbReference type="PROSITE" id="PS00018">
    <property type="entry name" value="EF_HAND_1"/>
    <property type="match status" value="1"/>
</dbReference>
<dbReference type="SUPFAM" id="SSF50985">
    <property type="entry name" value="RCC1/BLIP-II"/>
    <property type="match status" value="1"/>
</dbReference>
<feature type="domain" description="EF-hand" evidence="3">
    <location>
        <begin position="51"/>
        <end position="76"/>
    </location>
</feature>
<protein>
    <recommendedName>
        <fullName evidence="3">EF-hand domain-containing protein</fullName>
    </recommendedName>
</protein>
<gene>
    <name evidence="4" type="ORF">B5M09_005195</name>
</gene>
<evidence type="ECO:0000313" key="5">
    <source>
        <dbReference type="Proteomes" id="UP000284702"/>
    </source>
</evidence>
<dbReference type="Gene3D" id="1.10.238.10">
    <property type="entry name" value="EF-hand"/>
    <property type="match status" value="1"/>
</dbReference>
<dbReference type="PROSITE" id="PS50222">
    <property type="entry name" value="EF_HAND_2"/>
    <property type="match status" value="2"/>
</dbReference>
<dbReference type="SUPFAM" id="SSF47473">
    <property type="entry name" value="EF-hand"/>
    <property type="match status" value="1"/>
</dbReference>
<name>A0A425D8V8_APHAT</name>
<dbReference type="Gene3D" id="2.130.10.30">
    <property type="entry name" value="Regulator of chromosome condensation 1/beta-lactamase-inhibitor protein II"/>
    <property type="match status" value="1"/>
</dbReference>
<proteinExistence type="predicted"/>
<dbReference type="GO" id="GO:0005509">
    <property type="term" value="F:calcium ion binding"/>
    <property type="evidence" value="ECO:0007669"/>
    <property type="project" value="InterPro"/>
</dbReference>
<feature type="domain" description="EF-hand" evidence="3">
    <location>
        <begin position="77"/>
        <end position="112"/>
    </location>
</feature>
<evidence type="ECO:0000313" key="4">
    <source>
        <dbReference type="EMBL" id="RQM25686.1"/>
    </source>
</evidence>
<dbReference type="InterPro" id="IPR002048">
    <property type="entry name" value="EF_hand_dom"/>
</dbReference>
<dbReference type="AlphaFoldDB" id="A0A425D8V8"/>
<keyword evidence="1" id="KW-0106">Calcium</keyword>
<feature type="compositionally biased region" description="Polar residues" evidence="2">
    <location>
        <begin position="624"/>
        <end position="650"/>
    </location>
</feature>
<dbReference type="InterPro" id="IPR018247">
    <property type="entry name" value="EF_Hand_1_Ca_BS"/>
</dbReference>
<reference evidence="4" key="1">
    <citation type="submission" date="2018-07" db="EMBL/GenBank/DDBJ databases">
        <title>Annotation of Aphanomyces astaci genome assembly.</title>
        <authorList>
            <person name="Studholme D.J."/>
        </authorList>
    </citation>
    <scope>NUCLEOTIDE SEQUENCE [LARGE SCALE GENOMIC DNA]</scope>
    <source>
        <strain evidence="4">Pc</strain>
    </source>
</reference>
<evidence type="ECO:0000256" key="2">
    <source>
        <dbReference type="SAM" id="MobiDB-lite"/>
    </source>
</evidence>
<dbReference type="VEuPathDB" id="FungiDB:H257_02080"/>
<evidence type="ECO:0000259" key="3">
    <source>
        <dbReference type="PROSITE" id="PS50222"/>
    </source>
</evidence>